<evidence type="ECO:0000256" key="1">
    <source>
        <dbReference type="ARBA" id="ARBA00001966"/>
    </source>
</evidence>
<name>A0A0M3DDD3_9FIRM</name>
<dbReference type="CDD" id="cd24035">
    <property type="entry name" value="ASKHA_NBD_O66634-like_rpt2"/>
    <property type="match status" value="1"/>
</dbReference>
<dbReference type="InterPro" id="IPR002731">
    <property type="entry name" value="ATPase_BadF"/>
</dbReference>
<dbReference type="Proteomes" id="UP000034407">
    <property type="component" value="Unassembled WGS sequence"/>
</dbReference>
<dbReference type="PANTHER" id="PTHR32329">
    <property type="entry name" value="BIFUNCTIONAL PROTEIN [INCLUDES 2-HYDROXYACYL-COA DEHYDRATASE (N-TER) AND ITS ACTIVATOR DOMAIN (C_TERM)-RELATED"/>
    <property type="match status" value="1"/>
</dbReference>
<dbReference type="PANTHER" id="PTHR32329:SF4">
    <property type="entry name" value="ACTIVATOR OF 2-HYDROXYACYL-COA DEHYDRATASE"/>
    <property type="match status" value="1"/>
</dbReference>
<evidence type="ECO:0000313" key="8">
    <source>
        <dbReference type="Proteomes" id="UP000034407"/>
    </source>
</evidence>
<dbReference type="GO" id="GO:0046872">
    <property type="term" value="F:metal ion binding"/>
    <property type="evidence" value="ECO:0007669"/>
    <property type="project" value="UniProtKB-KW"/>
</dbReference>
<dbReference type="EMBL" id="LBBT01000296">
    <property type="protein sequence ID" value="KKY00298.1"/>
    <property type="molecule type" value="Genomic_DNA"/>
</dbReference>
<protein>
    <submittedName>
        <fullName evidence="7">2-hydroxyglutaryl-CoA dehydratase</fullName>
    </submittedName>
</protein>
<evidence type="ECO:0000259" key="5">
    <source>
        <dbReference type="Pfam" id="PF01869"/>
    </source>
</evidence>
<sequence>MKETFHIGIDVGSTTVKLVVLDKRNNIVFKKYKRHLSDIKNAVIKILEDTYRSIGDSCVSVVITGSGGMNLANNLGVDFVQEVIASTKAVEVYNSDTDVVIELGGEDAKIIYLTNGIEQRMNGICAGGTGSFIDQMASLLKTDASGLNELAKDYKNIYSIAARCGVFAKTDIQPLINEGARKEDIAMSIFHAVAVQTISVLACGRKIQGKVAFLGGPLYFLSQLRQSFIDMLNLDEHDIIFPKDAQLYIAIGAALSYTNNKTFMISDLLLNLKNSKETQNTTQSKLKPLFINEEEYEKFKERHSMNIVTTKELSNYSGDCFLGIDAGSTTTKVALIDDDGNLLYSAYKSNEGSPLNSTIDILNDIYINLPNTAKIVNSAVTGYGEALLKQALKIDIGEIETVAHYKGAKFFSPNVDFILDIGGQDMKCLKINNGVIETIILNEACSSGCGSFLETFAKSLELDIKEFSKKALYSENPVDLGSRCTVFMNSRVKQAQKEGNSVSDISAGLSYSVIKNALYKVIKAKSKEDIGQYPVVQGGTFYNDAVLRVFEILTEREVVRPNIAGIMGAFGASIIAKEKYKKGNTTLLLDRDNINNIKLRTITARCGKCSNNCLLTINNFGNGEKFISGNRCEKGSGLEVNENKHINLFEYKYKKIFGYKSVEAKYAKRKTIGIPRVLNMYENYPFWHTIFTNLGFSVILSEKSSKQIYEKGMDSIVSESVCYPAKLVHGHINDLIEKGVKTIFYPCIRHEHKEFENIDNHFNCPVVMSYSEVIKNNISEIRDKNINFINPFLPMNNKKALKKSLFEELNKIKLYDKDFIEISKDEISKSVDLGFKEYEKFKKDIQNMGEKALKLIEKNNMKGIVLAGRPYHIDPEINHGIPELINSLDMAVLTEDSICHLGKIDKSLRVVDQWAYHSRLYRAAKYVSHSKNLELVQLNSFGCGLDSVTTDQVQELLNSEGRIYTCIKIDEGNNLGAAKIRLRSLKAAIEERDKNNIEIIKVEKKYKRGSLAKAIKEDYNILVPQMSPIHFDLVEHGVRSCGYNMVLLKDYEGAVEEGLKYVNNDACYPAIIVVGQIIKALKSGEYNLSKTAVAITQTGGVCRATNYIGFLRKALSDAGYEDVPVLSLSINGEEKSNLYSAFSLSLVNKVLMGAIYGDLLMKVLYRVRPYEKVKGSANKLYEKYIRICKKSLERGSFIEFKENIYNIVRDFDNLPIVQVEKPKVGLVGEILVKFHPLANNNIVDVLEAEGAEVVVPELMNFFLSCCFNTYYKADNHLDKKYKKLGGKFGIGAIEKYQKHYMNALESSKRFSKTKDIKTLGSIASNVISLGNQAGEGWLLTAEMMELIESGVKNIICMQPFACLPNHITGKGVIKELKRIYDDSNIVPIDYDPGASEVNQLNRIKLMLSTSFKNLECNNVNIETLKPESIEPEDTEKEALA</sequence>
<keyword evidence="2" id="KW-0479">Metal-binding</keyword>
<dbReference type="Gene3D" id="3.30.420.40">
    <property type="match status" value="4"/>
</dbReference>
<gene>
    <name evidence="7" type="ORF">VN21_14885</name>
</gene>
<proteinExistence type="predicted"/>
<accession>A0A0M3DDD3</accession>
<evidence type="ECO:0000256" key="2">
    <source>
        <dbReference type="ARBA" id="ARBA00022723"/>
    </source>
</evidence>
<dbReference type="SUPFAM" id="SSF53067">
    <property type="entry name" value="Actin-like ATPase domain"/>
    <property type="match status" value="2"/>
</dbReference>
<dbReference type="PATRIC" id="fig|1629550.3.peg.2453"/>
<comment type="cofactor">
    <cofactor evidence="1">
        <name>[4Fe-4S] cluster</name>
        <dbReference type="ChEBI" id="CHEBI:49883"/>
    </cofactor>
</comment>
<evidence type="ECO:0000256" key="3">
    <source>
        <dbReference type="ARBA" id="ARBA00023004"/>
    </source>
</evidence>
<keyword evidence="8" id="KW-1185">Reference proteome</keyword>
<evidence type="ECO:0000259" key="6">
    <source>
        <dbReference type="Pfam" id="PF09989"/>
    </source>
</evidence>
<dbReference type="InterPro" id="IPR008275">
    <property type="entry name" value="CoA_E_activase_dom"/>
</dbReference>
<comment type="caution">
    <text evidence="7">The sequence shown here is derived from an EMBL/GenBank/DDBJ whole genome shotgun (WGS) entry which is preliminary data.</text>
</comment>
<keyword evidence="3" id="KW-0408">Iron</keyword>
<organism evidence="7 8">
    <name type="scientific">Paraclostridium benzoelyticum</name>
    <dbReference type="NCBI Taxonomy" id="1629550"/>
    <lineage>
        <taxon>Bacteria</taxon>
        <taxon>Bacillati</taxon>
        <taxon>Bacillota</taxon>
        <taxon>Clostridia</taxon>
        <taxon>Peptostreptococcales</taxon>
        <taxon>Peptostreptococcaceae</taxon>
        <taxon>Paraclostridium</taxon>
    </lineage>
</organism>
<feature type="domain" description="ATPase BadF/BadG/BcrA/BcrD type" evidence="5">
    <location>
        <begin position="7"/>
        <end position="255"/>
    </location>
</feature>
<dbReference type="Pfam" id="PF09989">
    <property type="entry name" value="DUF2229"/>
    <property type="match status" value="1"/>
</dbReference>
<dbReference type="Pfam" id="PF01869">
    <property type="entry name" value="BcrAD_BadFG"/>
    <property type="match status" value="2"/>
</dbReference>
<evidence type="ECO:0000313" key="7">
    <source>
        <dbReference type="EMBL" id="KKY00298.1"/>
    </source>
</evidence>
<evidence type="ECO:0000256" key="4">
    <source>
        <dbReference type="ARBA" id="ARBA00023014"/>
    </source>
</evidence>
<dbReference type="OrthoDB" id="9802715at2"/>
<dbReference type="InterPro" id="IPR051805">
    <property type="entry name" value="Dehydratase_Activator_Redct"/>
</dbReference>
<dbReference type="InterPro" id="IPR018709">
    <property type="entry name" value="CoA_activase_DUF2229"/>
</dbReference>
<dbReference type="GO" id="GO:0051536">
    <property type="term" value="F:iron-sulfur cluster binding"/>
    <property type="evidence" value="ECO:0007669"/>
    <property type="project" value="UniProtKB-KW"/>
</dbReference>
<reference evidence="7 8" key="1">
    <citation type="submission" date="2015-04" db="EMBL/GenBank/DDBJ databases">
        <title>Microcin producing Clostridium sp. JC272T.</title>
        <authorList>
            <person name="Jyothsna T."/>
            <person name="Sasikala C."/>
            <person name="Ramana C."/>
        </authorList>
    </citation>
    <scope>NUCLEOTIDE SEQUENCE [LARGE SCALE GENOMIC DNA]</scope>
    <source>
        <strain evidence="7 8">JC272</strain>
    </source>
</reference>
<dbReference type="CDD" id="cd24034">
    <property type="entry name" value="ASKHA_NBD_O66634-like_rpt1"/>
    <property type="match status" value="1"/>
</dbReference>
<dbReference type="InterPro" id="IPR043129">
    <property type="entry name" value="ATPase_NBD"/>
</dbReference>
<dbReference type="RefSeq" id="WP_046823957.1">
    <property type="nucleotide sequence ID" value="NZ_LBBT01000296.1"/>
</dbReference>
<dbReference type="NCBIfam" id="TIGR00241">
    <property type="entry name" value="CoA_E_activ"/>
    <property type="match status" value="2"/>
</dbReference>
<feature type="domain" description="DUF2229" evidence="6">
    <location>
        <begin position="671"/>
        <end position="898"/>
    </location>
</feature>
<feature type="domain" description="ATPase BadF/BadG/BcrA/BcrD type" evidence="5">
    <location>
        <begin position="322"/>
        <end position="576"/>
    </location>
</feature>
<keyword evidence="4" id="KW-0411">Iron-sulfur</keyword>